<name>A0A2M7IXF4_9BACT</name>
<dbReference type="GO" id="GO:0032977">
    <property type="term" value="F:membrane insertase activity"/>
    <property type="evidence" value="ECO:0007669"/>
    <property type="project" value="InterPro"/>
</dbReference>
<evidence type="ECO:0000256" key="6">
    <source>
        <dbReference type="ARBA" id="ARBA00022989"/>
    </source>
</evidence>
<feature type="transmembrane region" description="Helical" evidence="10">
    <location>
        <begin position="199"/>
        <end position="218"/>
    </location>
</feature>
<reference evidence="13" key="1">
    <citation type="submission" date="2017-09" db="EMBL/GenBank/DDBJ databases">
        <title>Depth-based differentiation of microbial function through sediment-hosted aquifers and enrichment of novel symbionts in the deep terrestrial subsurface.</title>
        <authorList>
            <person name="Probst A.J."/>
            <person name="Ladd B."/>
            <person name="Jarett J.K."/>
            <person name="Geller-Mcgrath D.E."/>
            <person name="Sieber C.M.K."/>
            <person name="Emerson J.B."/>
            <person name="Anantharaman K."/>
            <person name="Thomas B.C."/>
            <person name="Malmstrom R."/>
            <person name="Stieglmeier M."/>
            <person name="Klingl A."/>
            <person name="Woyke T."/>
            <person name="Ryan C.M."/>
            <person name="Banfield J.F."/>
        </authorList>
    </citation>
    <scope>NUCLEOTIDE SEQUENCE [LARGE SCALE GENOMIC DNA]</scope>
</reference>
<keyword evidence="2" id="KW-0813">Transport</keyword>
<dbReference type="PANTHER" id="PTHR12428:SF65">
    <property type="entry name" value="CYTOCHROME C OXIDASE ASSEMBLY PROTEIN COX18, MITOCHONDRIAL"/>
    <property type="match status" value="1"/>
</dbReference>
<dbReference type="Proteomes" id="UP000230505">
    <property type="component" value="Unassembled WGS sequence"/>
</dbReference>
<evidence type="ECO:0000313" key="13">
    <source>
        <dbReference type="Proteomes" id="UP000230505"/>
    </source>
</evidence>
<organism evidence="12 13">
    <name type="scientific">bacterium (Candidatus Gribaldobacteria) CG_4_8_14_3_um_filter_42_11</name>
    <dbReference type="NCBI Taxonomy" id="2014267"/>
    <lineage>
        <taxon>Bacteria</taxon>
        <taxon>Candidatus Gribaldobacteria</taxon>
    </lineage>
</organism>
<evidence type="ECO:0000256" key="1">
    <source>
        <dbReference type="ARBA" id="ARBA00004651"/>
    </source>
</evidence>
<evidence type="ECO:0000256" key="5">
    <source>
        <dbReference type="ARBA" id="ARBA00022927"/>
    </source>
</evidence>
<accession>A0A2M7IXF4</accession>
<comment type="similarity">
    <text evidence="9">Belongs to the OXA1/ALB3/YidC family.</text>
</comment>
<evidence type="ECO:0000313" key="12">
    <source>
        <dbReference type="EMBL" id="PIX02852.1"/>
    </source>
</evidence>
<sequence length="294" mass="33088">MPILSILFGLLFFGFAKTRDWQGLGLGCLASCEMQSVEPRRRGSSIKFMNFLIQFYHLILLQPLLNGLVLLYVFLPGRDLGVAVIAITLIIRLLLHPTAIKGLRSQKKMAILQPKMKEIQEKFKADKAQQSKAMMDLYRQEKISPLSGCLPLLLQLPIIIALYQVFSQGLTPDFLAANLYSFTPNPGEMNQIFLGVFNLYNKTFVLAVALLAGLAQFWQAKTSGFFGNAPTPGSKNDFAGLMQKQILYVFPIITLIFVYRLGGVIGIYWLFSTLFSVGEQYLVNRKIYGQKNQK</sequence>
<dbReference type="Pfam" id="PF02096">
    <property type="entry name" value="60KD_IMP"/>
    <property type="match status" value="1"/>
</dbReference>
<proteinExistence type="inferred from homology"/>
<evidence type="ECO:0000256" key="2">
    <source>
        <dbReference type="ARBA" id="ARBA00022448"/>
    </source>
</evidence>
<keyword evidence="8" id="KW-0143">Chaperone</keyword>
<gene>
    <name evidence="12" type="ORF">COZ78_03515</name>
</gene>
<feature type="transmembrane region" description="Helical" evidence="10">
    <location>
        <begin position="246"/>
        <end position="271"/>
    </location>
</feature>
<dbReference type="GO" id="GO:0051205">
    <property type="term" value="P:protein insertion into membrane"/>
    <property type="evidence" value="ECO:0007669"/>
    <property type="project" value="TreeGrafter"/>
</dbReference>
<evidence type="ECO:0000256" key="3">
    <source>
        <dbReference type="ARBA" id="ARBA00022475"/>
    </source>
</evidence>
<evidence type="ECO:0000256" key="10">
    <source>
        <dbReference type="SAM" id="Phobius"/>
    </source>
</evidence>
<keyword evidence="5" id="KW-0653">Protein transport</keyword>
<evidence type="ECO:0000256" key="9">
    <source>
        <dbReference type="RuleBase" id="RU003945"/>
    </source>
</evidence>
<keyword evidence="6 10" id="KW-1133">Transmembrane helix</keyword>
<comment type="subcellular location">
    <subcellularLocation>
        <location evidence="1">Cell membrane</location>
        <topology evidence="1">Multi-pass membrane protein</topology>
    </subcellularLocation>
    <subcellularLocation>
        <location evidence="9">Membrane</location>
        <topology evidence="9">Multi-pass membrane protein</topology>
    </subcellularLocation>
</comment>
<dbReference type="GO" id="GO:0015031">
    <property type="term" value="P:protein transport"/>
    <property type="evidence" value="ECO:0007669"/>
    <property type="project" value="UniProtKB-KW"/>
</dbReference>
<keyword evidence="4 9" id="KW-0812">Transmembrane</keyword>
<feature type="transmembrane region" description="Helical" evidence="10">
    <location>
        <begin position="51"/>
        <end position="74"/>
    </location>
</feature>
<dbReference type="InterPro" id="IPR028055">
    <property type="entry name" value="YidC/Oxa/ALB_C"/>
</dbReference>
<evidence type="ECO:0000256" key="7">
    <source>
        <dbReference type="ARBA" id="ARBA00023136"/>
    </source>
</evidence>
<evidence type="ECO:0000256" key="8">
    <source>
        <dbReference type="ARBA" id="ARBA00023186"/>
    </source>
</evidence>
<dbReference type="AlphaFoldDB" id="A0A2M7IXF4"/>
<protein>
    <recommendedName>
        <fullName evidence="11">Membrane insertase YidC/Oxa/ALB C-terminal domain-containing protein</fullName>
    </recommendedName>
</protein>
<dbReference type="PANTHER" id="PTHR12428">
    <property type="entry name" value="OXA1"/>
    <property type="match status" value="1"/>
</dbReference>
<dbReference type="InterPro" id="IPR047196">
    <property type="entry name" value="YidC_ALB_C"/>
</dbReference>
<dbReference type="EMBL" id="PFHV01000094">
    <property type="protein sequence ID" value="PIX02852.1"/>
    <property type="molecule type" value="Genomic_DNA"/>
</dbReference>
<keyword evidence="3" id="KW-1003">Cell membrane</keyword>
<comment type="caution">
    <text evidence="12">The sequence shown here is derived from an EMBL/GenBank/DDBJ whole genome shotgun (WGS) entry which is preliminary data.</text>
</comment>
<evidence type="ECO:0000259" key="11">
    <source>
        <dbReference type="Pfam" id="PF02096"/>
    </source>
</evidence>
<dbReference type="CDD" id="cd20070">
    <property type="entry name" value="5TM_YidC_Alb3"/>
    <property type="match status" value="1"/>
</dbReference>
<evidence type="ECO:0000256" key="4">
    <source>
        <dbReference type="ARBA" id="ARBA00022692"/>
    </source>
</evidence>
<dbReference type="InterPro" id="IPR001708">
    <property type="entry name" value="YidC/ALB3/OXA1/COX18"/>
</dbReference>
<dbReference type="NCBIfam" id="TIGR03592">
    <property type="entry name" value="yidC_oxa1_cterm"/>
    <property type="match status" value="1"/>
</dbReference>
<feature type="domain" description="Membrane insertase YidC/Oxa/ALB C-terminal" evidence="11">
    <location>
        <begin position="81"/>
        <end position="285"/>
    </location>
</feature>
<feature type="transmembrane region" description="Helical" evidence="10">
    <location>
        <begin position="143"/>
        <end position="166"/>
    </location>
</feature>
<dbReference type="GO" id="GO:0005886">
    <property type="term" value="C:plasma membrane"/>
    <property type="evidence" value="ECO:0007669"/>
    <property type="project" value="UniProtKB-SubCell"/>
</dbReference>
<keyword evidence="7 10" id="KW-0472">Membrane</keyword>